<feature type="region of interest" description="Disordered" evidence="4">
    <location>
        <begin position="778"/>
        <end position="817"/>
    </location>
</feature>
<dbReference type="Proteomes" id="UP001369815">
    <property type="component" value="Unassembled WGS sequence"/>
</dbReference>
<evidence type="ECO:0000259" key="5">
    <source>
        <dbReference type="Pfam" id="PF01636"/>
    </source>
</evidence>
<dbReference type="InterPro" id="IPR019407">
    <property type="entry name" value="CTU2"/>
</dbReference>
<dbReference type="SUPFAM" id="SSF52402">
    <property type="entry name" value="Adenine nucleotide alpha hydrolases-like"/>
    <property type="match status" value="1"/>
</dbReference>
<feature type="compositionally biased region" description="Low complexity" evidence="4">
    <location>
        <begin position="797"/>
        <end position="814"/>
    </location>
</feature>
<dbReference type="GO" id="GO:0005829">
    <property type="term" value="C:cytosol"/>
    <property type="evidence" value="ECO:0007669"/>
    <property type="project" value="TreeGrafter"/>
</dbReference>
<dbReference type="InterPro" id="IPR014729">
    <property type="entry name" value="Rossmann-like_a/b/a_fold"/>
</dbReference>
<organism evidence="6 7">
    <name type="scientific">Daldinia eschscholtzii</name>
    <dbReference type="NCBI Taxonomy" id="292717"/>
    <lineage>
        <taxon>Eukaryota</taxon>
        <taxon>Fungi</taxon>
        <taxon>Dikarya</taxon>
        <taxon>Ascomycota</taxon>
        <taxon>Pezizomycotina</taxon>
        <taxon>Sordariomycetes</taxon>
        <taxon>Xylariomycetidae</taxon>
        <taxon>Xylariales</taxon>
        <taxon>Hypoxylaceae</taxon>
        <taxon>Daldinia</taxon>
    </lineage>
</organism>
<dbReference type="SUPFAM" id="SSF56112">
    <property type="entry name" value="Protein kinase-like (PK-like)"/>
    <property type="match status" value="1"/>
</dbReference>
<dbReference type="PANTHER" id="PTHR20882">
    <property type="entry name" value="CYTOPLASMIC TRNA 2-THIOLATION PROTEIN 2"/>
    <property type="match status" value="1"/>
</dbReference>
<dbReference type="EMBL" id="JBANMG010000005">
    <property type="protein sequence ID" value="KAK6952918.1"/>
    <property type="molecule type" value="Genomic_DNA"/>
</dbReference>
<feature type="compositionally biased region" description="Low complexity" evidence="4">
    <location>
        <begin position="663"/>
        <end position="676"/>
    </location>
</feature>
<proteinExistence type="inferred from homology"/>
<feature type="region of interest" description="Disordered" evidence="4">
    <location>
        <begin position="495"/>
        <end position="522"/>
    </location>
</feature>
<dbReference type="Gene3D" id="3.90.1200.10">
    <property type="match status" value="1"/>
</dbReference>
<dbReference type="Gene3D" id="3.30.200.20">
    <property type="entry name" value="Phosphorylase Kinase, domain 1"/>
    <property type="match status" value="1"/>
</dbReference>
<gene>
    <name evidence="3" type="primary">NCS2</name>
    <name evidence="3" type="synonym">CTU2</name>
    <name evidence="6" type="ORF">Daesc_005215</name>
</gene>
<comment type="caution">
    <text evidence="6">The sequence shown here is derived from an EMBL/GenBank/DDBJ whole genome shotgun (WGS) entry which is preliminary data.</text>
</comment>
<name>A0AAX6MJT7_9PEZI</name>
<dbReference type="Pfam" id="PF01636">
    <property type="entry name" value="APH"/>
    <property type="match status" value="1"/>
</dbReference>
<sequence length="868" mass="95103">MTPASREEITYQVLESLKGTPYEASSLDILSGGTANFIYRATLTQPLTDGTEEVAVKHSKDYIASSPDFKLTLSRCYIEEECLKALSAFPIVGKADETIPYNFIVRTPKFYYFDEKNNTQVQELLEDGIDLKMHTLKNFTGSDLEVTKTQSLQLGKALGRWLKGFHTWAAQQPGLRRTVAANKELQQLKHSINFSWLLDRVKQFPNILGGAEDVFKEVGKMAAAELEDDSQLQVIHGDFWTGNILLPKAPIQEGVDIPIFVIDWEMSQIGKPSLDVGQMLTEMYELKLYKDKPAGLFMAQGFIKGYGPVSEDCAFRTAIQVGAHLVSFGMSVQGWGSVEQVEECGRLGKDIITHAWEKDRREDKKAVDLAPLMTTAAAAAPAETAGSSRPCNRCKDQEGTIELRGAETVCKTCFAYYVSSKAIKRLEALQRETGAPRARGGPGRPQRYLVGLSCGPSSTALLHVLTENVRQQRARGQKTSRFEYVAVHVVDDTVAPVGGNADKGRDEKDEEGEEEDDDDPPYIKAFRTRFPDAYLQTVPLSSALGLPSIDWSTLPNPPQDSNTTTTNPSHRLSRILHSLPSATSRADVRRLLTRHLLVAAASRRSCDALLLGHSTTSLAELTLSETAKGRGFALPWLVNDGPVPVPSALNCGFPARFPHDENNNNGNNNNDNNNNNTVANTDGLETPTQGHLPIYSPLRELFRKELVTYLLLQASPALTDLLPPAETAKIDGTAREGAGAVVSHRDLSIDDVLARYFAEVEASYPSVVANVVRTTGKLLRQPGGSDDNHHHHRHAGNGHSTITSNGDGDSSGNGREQTHCALCGATLDELGDERWRGEIGDEDDGDSASFGAENRRKLCYGCQRTIRG</sequence>
<dbReference type="AlphaFoldDB" id="A0AAX6MJT7"/>
<comment type="similarity">
    <text evidence="3">Belongs to the CTU2/NCS2 family.</text>
</comment>
<reference evidence="6 7" key="1">
    <citation type="journal article" date="2024" name="Front Chem Biol">
        <title>Unveiling the potential of Daldinia eschscholtzii MFLUCC 19-0629 through bioactivity and bioinformatics studies for enhanced sustainable agriculture production.</title>
        <authorList>
            <person name="Brooks S."/>
            <person name="Weaver J.A."/>
            <person name="Klomchit A."/>
            <person name="Alharthi S.A."/>
            <person name="Onlamun T."/>
            <person name="Nurani R."/>
            <person name="Vong T.K."/>
            <person name="Alberti F."/>
            <person name="Greco C."/>
        </authorList>
    </citation>
    <scope>NUCLEOTIDE SEQUENCE [LARGE SCALE GENOMIC DNA]</scope>
    <source>
        <strain evidence="6">MFLUCC 19-0629</strain>
    </source>
</reference>
<dbReference type="GO" id="GO:0000049">
    <property type="term" value="F:tRNA binding"/>
    <property type="evidence" value="ECO:0007669"/>
    <property type="project" value="InterPro"/>
</dbReference>
<accession>A0AAX6MJT7</accession>
<evidence type="ECO:0000256" key="3">
    <source>
        <dbReference type="HAMAP-Rule" id="MF_03054"/>
    </source>
</evidence>
<evidence type="ECO:0000256" key="4">
    <source>
        <dbReference type="SAM" id="MobiDB-lite"/>
    </source>
</evidence>
<evidence type="ECO:0000256" key="2">
    <source>
        <dbReference type="ARBA" id="ARBA00022694"/>
    </source>
</evidence>
<dbReference type="Pfam" id="PF10288">
    <property type="entry name" value="CTU2"/>
    <property type="match status" value="1"/>
</dbReference>
<keyword evidence="2 3" id="KW-0819">tRNA processing</keyword>
<feature type="domain" description="Aminoglycoside phosphotransferase" evidence="5">
    <location>
        <begin position="142"/>
        <end position="281"/>
    </location>
</feature>
<evidence type="ECO:0000313" key="7">
    <source>
        <dbReference type="Proteomes" id="UP001369815"/>
    </source>
</evidence>
<dbReference type="InterPro" id="IPR011009">
    <property type="entry name" value="Kinase-like_dom_sf"/>
</dbReference>
<dbReference type="InterPro" id="IPR002575">
    <property type="entry name" value="Aminoglycoside_PTrfase"/>
</dbReference>
<dbReference type="GO" id="GO:0016779">
    <property type="term" value="F:nucleotidyltransferase activity"/>
    <property type="evidence" value="ECO:0007669"/>
    <property type="project" value="UniProtKB-UniRule"/>
</dbReference>
<dbReference type="PANTHER" id="PTHR20882:SF14">
    <property type="entry name" value="CYTOPLASMIC TRNA 2-THIOLATION PROTEIN 2"/>
    <property type="match status" value="1"/>
</dbReference>
<feature type="region of interest" description="Disordered" evidence="4">
    <location>
        <begin position="659"/>
        <end position="679"/>
    </location>
</feature>
<feature type="compositionally biased region" description="Acidic residues" evidence="4">
    <location>
        <begin position="508"/>
        <end position="520"/>
    </location>
</feature>
<dbReference type="HAMAP" id="MF_03054">
    <property type="entry name" value="CTU2"/>
    <property type="match status" value="1"/>
</dbReference>
<comment type="function">
    <text evidence="3">Plays a central role in 2-thiolation of mcm(5)S(2)U at tRNA wobble positions of tRNA(Lys), tRNA(Glu) and tRNA(Gln). May act by forming a heterodimer with NCS6 that ligates sulfur from thiocarboxylated URM1 onto the uridine of tRNAs at wobble position. Prior mcm(5) tRNA modification by the elongator complex is required for 2-thiolation. May also be involved in protein urmylation.</text>
</comment>
<dbReference type="GO" id="GO:0032447">
    <property type="term" value="P:protein urmylation"/>
    <property type="evidence" value="ECO:0007669"/>
    <property type="project" value="UniProtKB-UniRule"/>
</dbReference>
<evidence type="ECO:0000256" key="1">
    <source>
        <dbReference type="ARBA" id="ARBA00022490"/>
    </source>
</evidence>
<dbReference type="GO" id="GO:0002143">
    <property type="term" value="P:tRNA wobble position uridine thiolation"/>
    <property type="evidence" value="ECO:0007669"/>
    <property type="project" value="TreeGrafter"/>
</dbReference>
<comment type="pathway">
    <text evidence="3">tRNA modification; 5-methoxycarbonylmethyl-2-thiouridine-tRNA biosynthesis.</text>
</comment>
<keyword evidence="1 3" id="KW-0963">Cytoplasm</keyword>
<keyword evidence="7" id="KW-1185">Reference proteome</keyword>
<comment type="subcellular location">
    <subcellularLocation>
        <location evidence="3">Cytoplasm</location>
    </subcellularLocation>
</comment>
<dbReference type="Gene3D" id="3.40.50.620">
    <property type="entry name" value="HUPs"/>
    <property type="match status" value="1"/>
</dbReference>
<dbReference type="GO" id="GO:0016783">
    <property type="term" value="F:sulfurtransferase activity"/>
    <property type="evidence" value="ECO:0007669"/>
    <property type="project" value="TreeGrafter"/>
</dbReference>
<evidence type="ECO:0000313" key="6">
    <source>
        <dbReference type="EMBL" id="KAK6952918.1"/>
    </source>
</evidence>
<protein>
    <recommendedName>
        <fullName evidence="3">Cytoplasmic tRNA 2-thiolation protein 2</fullName>
    </recommendedName>
</protein>